<dbReference type="EC" id="1.1.1.49" evidence="6"/>
<reference evidence="9 10" key="1">
    <citation type="journal article" date="2016" name="Nat. Commun.">
        <title>Thousands of microbial genomes shed light on interconnected biogeochemical processes in an aquifer system.</title>
        <authorList>
            <person name="Anantharaman K."/>
            <person name="Brown C.T."/>
            <person name="Hug L.A."/>
            <person name="Sharon I."/>
            <person name="Castelle C.J."/>
            <person name="Probst A.J."/>
            <person name="Thomas B.C."/>
            <person name="Singh A."/>
            <person name="Wilkins M.J."/>
            <person name="Karaoz U."/>
            <person name="Brodie E.L."/>
            <person name="Williams K.H."/>
            <person name="Hubbard S.S."/>
            <person name="Banfield J.F."/>
        </authorList>
    </citation>
    <scope>NUCLEOTIDE SEQUENCE [LARGE SCALE GENOMIC DNA]</scope>
</reference>
<evidence type="ECO:0000313" key="10">
    <source>
        <dbReference type="Proteomes" id="UP000177932"/>
    </source>
</evidence>
<dbReference type="NCBIfam" id="TIGR00871">
    <property type="entry name" value="zwf"/>
    <property type="match status" value="1"/>
</dbReference>
<dbReference type="InterPro" id="IPR022675">
    <property type="entry name" value="G6P_DH_C"/>
</dbReference>
<dbReference type="GO" id="GO:0050661">
    <property type="term" value="F:NADP binding"/>
    <property type="evidence" value="ECO:0007669"/>
    <property type="project" value="UniProtKB-UniRule"/>
</dbReference>
<dbReference type="SUPFAM" id="SSF55347">
    <property type="entry name" value="Glyceraldehyde-3-phosphate dehydrogenase-like, C-terminal domain"/>
    <property type="match status" value="1"/>
</dbReference>
<proteinExistence type="inferred from homology"/>
<dbReference type="Proteomes" id="UP000177932">
    <property type="component" value="Unassembled WGS sequence"/>
</dbReference>
<accession>A0A1G2H6Y9</accession>
<dbReference type="PANTHER" id="PTHR23429:SF0">
    <property type="entry name" value="GLUCOSE-6-PHOSPHATE 1-DEHYDROGENASE"/>
    <property type="match status" value="1"/>
</dbReference>
<evidence type="ECO:0000256" key="4">
    <source>
        <dbReference type="ARBA" id="ARBA00023002"/>
    </source>
</evidence>
<evidence type="ECO:0000256" key="1">
    <source>
        <dbReference type="ARBA" id="ARBA00004937"/>
    </source>
</evidence>
<evidence type="ECO:0000313" key="9">
    <source>
        <dbReference type="EMBL" id="OGZ58243.1"/>
    </source>
</evidence>
<evidence type="ECO:0000259" key="7">
    <source>
        <dbReference type="Pfam" id="PF00479"/>
    </source>
</evidence>
<dbReference type="UniPathway" id="UPA00115">
    <property type="reaction ID" value="UER00408"/>
</dbReference>
<dbReference type="PIRSF" id="PIRSF000110">
    <property type="entry name" value="G6PD"/>
    <property type="match status" value="1"/>
</dbReference>
<protein>
    <recommendedName>
        <fullName evidence="6">Glucose-6-phosphate 1-dehydrogenase</fullName>
        <shortName evidence="6">G6PD</shortName>
        <ecNumber evidence="6">1.1.1.49</ecNumber>
    </recommendedName>
</protein>
<gene>
    <name evidence="6" type="primary">zwf</name>
    <name evidence="9" type="ORF">A2827_02315</name>
</gene>
<dbReference type="GO" id="GO:0006006">
    <property type="term" value="P:glucose metabolic process"/>
    <property type="evidence" value="ECO:0007669"/>
    <property type="project" value="UniProtKB-KW"/>
</dbReference>
<dbReference type="Pfam" id="PF00479">
    <property type="entry name" value="G6PD_N"/>
    <property type="match status" value="1"/>
</dbReference>
<comment type="catalytic activity">
    <reaction evidence="6">
        <text>D-glucose 6-phosphate + NADP(+) = 6-phospho-D-glucono-1,5-lactone + NADPH + H(+)</text>
        <dbReference type="Rhea" id="RHEA:15841"/>
        <dbReference type="ChEBI" id="CHEBI:15378"/>
        <dbReference type="ChEBI" id="CHEBI:57783"/>
        <dbReference type="ChEBI" id="CHEBI:57955"/>
        <dbReference type="ChEBI" id="CHEBI:58349"/>
        <dbReference type="ChEBI" id="CHEBI:61548"/>
        <dbReference type="EC" id="1.1.1.49"/>
    </reaction>
</comment>
<feature type="binding site" evidence="6">
    <location>
        <position position="215"/>
    </location>
    <ligand>
        <name>substrate</name>
    </ligand>
</feature>
<organism evidence="9 10">
    <name type="scientific">Candidatus Spechtbacteria bacterium RIFCSPHIGHO2_01_FULL_43_30</name>
    <dbReference type="NCBI Taxonomy" id="1802158"/>
    <lineage>
        <taxon>Bacteria</taxon>
        <taxon>Candidatus Spechtiibacteriota</taxon>
    </lineage>
</organism>
<evidence type="ECO:0000256" key="2">
    <source>
        <dbReference type="ARBA" id="ARBA00022526"/>
    </source>
</evidence>
<feature type="active site" description="Proton acceptor" evidence="6">
    <location>
        <position position="239"/>
    </location>
</feature>
<keyword evidence="4 6" id="KW-0560">Oxidoreductase</keyword>
<dbReference type="GO" id="GO:0009051">
    <property type="term" value="P:pentose-phosphate shunt, oxidative branch"/>
    <property type="evidence" value="ECO:0007669"/>
    <property type="project" value="TreeGrafter"/>
</dbReference>
<feature type="binding site" evidence="6">
    <location>
        <position position="147"/>
    </location>
    <ligand>
        <name>NADP(+)</name>
        <dbReference type="ChEBI" id="CHEBI:58349"/>
    </ligand>
</feature>
<evidence type="ECO:0000259" key="8">
    <source>
        <dbReference type="Pfam" id="PF02781"/>
    </source>
</evidence>
<evidence type="ECO:0000256" key="5">
    <source>
        <dbReference type="ARBA" id="ARBA00023277"/>
    </source>
</evidence>
<sequence length="465" mass="53299">MKSKPPTTIVIFGATSDLAKKKLYKALFSLYRQNLLPERFSIVGVSRLEVSDADFRKLICESAGCEPDIPGLSSVYHRSLFEDANGYLSLGKILANIDSGLKACSNKLFYLAVAPKYYKTIFENLANSGLTIPCSNGEGWTRVLVEKPFGDNIDTAKDLDELLSKLFREEQIFRIDHYLARETVQNIISFRFSNTIFEPVWNKDYVEKIELKMLEKSDIGERGAFYDDIGALRDVGQNHMLQMLALISMEHPGELKTENIRIERAKVLRSLKRIENGEVGEFTSRGQYKGFREASGVEADSSTETYFKVKAFVENERWEGVPFYIESGKGMREDAVEIKIFFKAPLDCFCRNSDKDHSHENILSFKIKPRETIEIQFWAKKAGLSNDIEPKNLRFSYHSRYMPHTYSEAYEKVLYDCVEGEQMLFTSSEEVAAAWDFITPIVEAWAKGKPELKFYEKRATPDLIF</sequence>
<feature type="binding site" evidence="6">
    <location>
        <position position="47"/>
    </location>
    <ligand>
        <name>NADP(+)</name>
        <dbReference type="ChEBI" id="CHEBI:58349"/>
    </ligand>
</feature>
<dbReference type="GO" id="GO:0005829">
    <property type="term" value="C:cytosol"/>
    <property type="evidence" value="ECO:0007669"/>
    <property type="project" value="TreeGrafter"/>
</dbReference>
<dbReference type="STRING" id="1802158.A2827_02315"/>
<dbReference type="AlphaFoldDB" id="A0A1G2H6Y9"/>
<dbReference type="Gene3D" id="3.30.360.10">
    <property type="entry name" value="Dihydrodipicolinate Reductase, domain 2"/>
    <property type="match status" value="1"/>
</dbReference>
<comment type="pathway">
    <text evidence="1 6">Carbohydrate degradation; pentose phosphate pathway; D-ribulose 5-phosphate from D-glucose 6-phosphate (oxidative stage): step 1/3.</text>
</comment>
<dbReference type="Pfam" id="PF02781">
    <property type="entry name" value="G6PD_C"/>
    <property type="match status" value="1"/>
</dbReference>
<dbReference type="PANTHER" id="PTHR23429">
    <property type="entry name" value="GLUCOSE-6-PHOSPHATE 1-DEHYDROGENASE G6PD"/>
    <property type="match status" value="1"/>
</dbReference>
<feature type="binding site" evidence="6">
    <location>
        <position position="234"/>
    </location>
    <ligand>
        <name>substrate</name>
    </ligand>
</feature>
<feature type="binding site" evidence="6">
    <location>
        <position position="329"/>
    </location>
    <ligand>
        <name>substrate</name>
    </ligand>
</feature>
<evidence type="ECO:0000256" key="3">
    <source>
        <dbReference type="ARBA" id="ARBA00022857"/>
    </source>
</evidence>
<comment type="similarity">
    <text evidence="6">Belongs to the glucose-6-phosphate dehydrogenase family.</text>
</comment>
<keyword evidence="5 6" id="KW-0119">Carbohydrate metabolism</keyword>
<feature type="domain" description="Glucose-6-phosphate dehydrogenase NAD-binding" evidence="7">
    <location>
        <begin position="10"/>
        <end position="186"/>
    </location>
</feature>
<dbReference type="EMBL" id="MHOD01000012">
    <property type="protein sequence ID" value="OGZ58243.1"/>
    <property type="molecule type" value="Genomic_DNA"/>
</dbReference>
<comment type="caution">
    <text evidence="9">The sequence shown here is derived from an EMBL/GenBank/DDBJ whole genome shotgun (WGS) entry which is preliminary data.</text>
</comment>
<dbReference type="HAMAP" id="MF_00966">
    <property type="entry name" value="G6PD"/>
    <property type="match status" value="1"/>
</dbReference>
<dbReference type="SUPFAM" id="SSF51735">
    <property type="entry name" value="NAD(P)-binding Rossmann-fold domains"/>
    <property type="match status" value="1"/>
</dbReference>
<dbReference type="PRINTS" id="PR00079">
    <property type="entry name" value="G6PDHDRGNASE"/>
</dbReference>
<keyword evidence="3 6" id="KW-0521">NADP</keyword>
<feature type="binding site" evidence="6">
    <location>
        <position position="177"/>
    </location>
    <ligand>
        <name>substrate</name>
    </ligand>
</feature>
<keyword evidence="2 6" id="KW-0313">Glucose metabolism</keyword>
<name>A0A1G2H6Y9_9BACT</name>
<dbReference type="InterPro" id="IPR036291">
    <property type="entry name" value="NAD(P)-bd_dom_sf"/>
</dbReference>
<dbReference type="Gene3D" id="3.40.50.720">
    <property type="entry name" value="NAD(P)-binding Rossmann-like Domain"/>
    <property type="match status" value="1"/>
</dbReference>
<comment type="function">
    <text evidence="6">Catalyzes the oxidation of glucose 6-phosphate to 6-phosphogluconolactone.</text>
</comment>
<comment type="caution">
    <text evidence="6">Lacks conserved residue(s) required for the propagation of feature annotation.</text>
</comment>
<evidence type="ECO:0000256" key="6">
    <source>
        <dbReference type="HAMAP-Rule" id="MF_00966"/>
    </source>
</evidence>
<dbReference type="InterPro" id="IPR022674">
    <property type="entry name" value="G6P_DH_NAD-bd"/>
</dbReference>
<feature type="domain" description="Glucose-6-phosphate dehydrogenase C-terminal" evidence="8">
    <location>
        <begin position="189"/>
        <end position="457"/>
    </location>
</feature>
<dbReference type="GO" id="GO:0004345">
    <property type="term" value="F:glucose-6-phosphate dehydrogenase activity"/>
    <property type="evidence" value="ECO:0007669"/>
    <property type="project" value="UniProtKB-UniRule"/>
</dbReference>
<dbReference type="InterPro" id="IPR001282">
    <property type="entry name" value="G6P_DH"/>
</dbReference>